<organism evidence="6 7">
    <name type="scientific">Orrella marina</name>
    <dbReference type="NCBI Taxonomy" id="2163011"/>
    <lineage>
        <taxon>Bacteria</taxon>
        <taxon>Pseudomonadati</taxon>
        <taxon>Pseudomonadota</taxon>
        <taxon>Betaproteobacteria</taxon>
        <taxon>Burkholderiales</taxon>
        <taxon>Alcaligenaceae</taxon>
        <taxon>Orrella</taxon>
    </lineage>
</organism>
<dbReference type="SMART" id="SM00422">
    <property type="entry name" value="HTH_MERR"/>
    <property type="match status" value="1"/>
</dbReference>
<dbReference type="Gene3D" id="1.10.1660.10">
    <property type="match status" value="1"/>
</dbReference>
<feature type="coiled-coil region" evidence="4">
    <location>
        <begin position="81"/>
        <end position="118"/>
    </location>
</feature>
<dbReference type="PROSITE" id="PS50937">
    <property type="entry name" value="HTH_MERR_2"/>
    <property type="match status" value="1"/>
</dbReference>
<dbReference type="SUPFAM" id="SSF46955">
    <property type="entry name" value="Putative DNA-binding domain"/>
    <property type="match status" value="1"/>
</dbReference>
<evidence type="ECO:0000313" key="7">
    <source>
        <dbReference type="Proteomes" id="UP000244571"/>
    </source>
</evidence>
<dbReference type="PANTHER" id="PTHR30204">
    <property type="entry name" value="REDOX-CYCLING DRUG-SENSING TRANSCRIPTIONAL ACTIVATOR SOXR"/>
    <property type="match status" value="1"/>
</dbReference>
<dbReference type="InterPro" id="IPR009061">
    <property type="entry name" value="DNA-bd_dom_put_sf"/>
</dbReference>
<dbReference type="GO" id="GO:0045893">
    <property type="term" value="P:positive regulation of DNA-templated transcription"/>
    <property type="evidence" value="ECO:0007669"/>
    <property type="project" value="InterPro"/>
</dbReference>
<keyword evidence="1" id="KW-0805">Transcription regulation</keyword>
<evidence type="ECO:0000256" key="4">
    <source>
        <dbReference type="SAM" id="Coils"/>
    </source>
</evidence>
<dbReference type="KEGG" id="boz:DBV39_06565"/>
<evidence type="ECO:0000313" key="6">
    <source>
        <dbReference type="EMBL" id="AWB33424.1"/>
    </source>
</evidence>
<keyword evidence="4" id="KW-0175">Coiled coil</keyword>
<protein>
    <submittedName>
        <fullName evidence="6">Cd(II)/Pb(II)-responsive transcriptional regulator</fullName>
    </submittedName>
</protein>
<dbReference type="GO" id="GO:0046872">
    <property type="term" value="F:metal ion binding"/>
    <property type="evidence" value="ECO:0007669"/>
    <property type="project" value="InterPro"/>
</dbReference>
<reference evidence="6 7" key="1">
    <citation type="submission" date="2018-04" db="EMBL/GenBank/DDBJ databases">
        <title>Bordetella sp. HZ20 isolated from seawater.</title>
        <authorList>
            <person name="Sun C."/>
        </authorList>
    </citation>
    <scope>NUCLEOTIDE SEQUENCE [LARGE SCALE GENOMIC DNA]</scope>
    <source>
        <strain evidence="6 7">HZ20</strain>
    </source>
</reference>
<accession>A0A2R4XI66</accession>
<gene>
    <name evidence="6" type="primary">cadR</name>
    <name evidence="6" type="ORF">DBV39_06565</name>
</gene>
<dbReference type="InterPro" id="IPR000551">
    <property type="entry name" value="MerR-type_HTH_dom"/>
</dbReference>
<evidence type="ECO:0000259" key="5">
    <source>
        <dbReference type="PROSITE" id="PS50937"/>
    </source>
</evidence>
<evidence type="ECO:0000256" key="1">
    <source>
        <dbReference type="ARBA" id="ARBA00023015"/>
    </source>
</evidence>
<feature type="domain" description="HTH merR-type" evidence="5">
    <location>
        <begin position="1"/>
        <end position="69"/>
    </location>
</feature>
<dbReference type="Pfam" id="PF13411">
    <property type="entry name" value="MerR_1"/>
    <property type="match status" value="1"/>
</dbReference>
<sequence length="146" mass="16636">MRIGELSRITSTGVETIRFYEKEGLLPPPERTANNYRAYTPGHLERLLFIRHGRKLGMPLEELRVLLHFKDSEVQGCETVNALLDRQIEEVSRRLEELEHLKNQLDALRQRCKGGRTSSECGILCELSRAARADSAILCESLCAEN</sequence>
<dbReference type="CDD" id="cd04784">
    <property type="entry name" value="HTH_CadR-PbrR"/>
    <property type="match status" value="1"/>
</dbReference>
<dbReference type="Proteomes" id="UP000244571">
    <property type="component" value="Chromosome"/>
</dbReference>
<evidence type="ECO:0000256" key="3">
    <source>
        <dbReference type="ARBA" id="ARBA00023163"/>
    </source>
</evidence>
<dbReference type="GO" id="GO:0003677">
    <property type="term" value="F:DNA binding"/>
    <property type="evidence" value="ECO:0007669"/>
    <property type="project" value="UniProtKB-KW"/>
</dbReference>
<dbReference type="PANTHER" id="PTHR30204:SF94">
    <property type="entry name" value="HEAVY METAL-DEPENDENT TRANSCRIPTIONAL REGULATOR HI_0293-RELATED"/>
    <property type="match status" value="1"/>
</dbReference>
<evidence type="ECO:0000256" key="2">
    <source>
        <dbReference type="ARBA" id="ARBA00023125"/>
    </source>
</evidence>
<keyword evidence="2" id="KW-0238">DNA-binding</keyword>
<dbReference type="NCBIfam" id="TIGR02047">
    <property type="entry name" value="CadR-PbrR"/>
    <property type="match status" value="1"/>
</dbReference>
<dbReference type="GO" id="GO:0003700">
    <property type="term" value="F:DNA-binding transcription factor activity"/>
    <property type="evidence" value="ECO:0007669"/>
    <property type="project" value="InterPro"/>
</dbReference>
<keyword evidence="3" id="KW-0804">Transcription</keyword>
<dbReference type="PRINTS" id="PR00040">
    <property type="entry name" value="HTHMERR"/>
</dbReference>
<dbReference type="InterPro" id="IPR047057">
    <property type="entry name" value="MerR_fam"/>
</dbReference>
<keyword evidence="7" id="KW-1185">Reference proteome</keyword>
<proteinExistence type="predicted"/>
<dbReference type="OrthoDB" id="9808480at2"/>
<dbReference type="InterPro" id="IPR011791">
    <property type="entry name" value="CadR-PbrR"/>
</dbReference>
<name>A0A2R4XI66_9BURK</name>
<dbReference type="RefSeq" id="WP_108620853.1">
    <property type="nucleotide sequence ID" value="NZ_CP028901.1"/>
</dbReference>
<dbReference type="EMBL" id="CP028901">
    <property type="protein sequence ID" value="AWB33424.1"/>
    <property type="molecule type" value="Genomic_DNA"/>
</dbReference>
<dbReference type="AlphaFoldDB" id="A0A2R4XI66"/>